<dbReference type="Pfam" id="PF21857">
    <property type="entry name" value="DUF6913"/>
    <property type="match status" value="1"/>
</dbReference>
<protein>
    <submittedName>
        <fullName evidence="1">Uncharacterized protein</fullName>
    </submittedName>
</protein>
<reference evidence="1" key="1">
    <citation type="journal article" date="2021" name="PeerJ">
        <title>Extensive microbial diversity within the chicken gut microbiome revealed by metagenomics and culture.</title>
        <authorList>
            <person name="Gilroy R."/>
            <person name="Ravi A."/>
            <person name="Getino M."/>
            <person name="Pursley I."/>
            <person name="Horton D.L."/>
            <person name="Alikhan N.F."/>
            <person name="Baker D."/>
            <person name="Gharbi K."/>
            <person name="Hall N."/>
            <person name="Watson M."/>
            <person name="Adriaenssens E.M."/>
            <person name="Foster-Nyarko E."/>
            <person name="Jarju S."/>
            <person name="Secka A."/>
            <person name="Antonio M."/>
            <person name="Oren A."/>
            <person name="Chaudhuri R.R."/>
            <person name="La Ragione R."/>
            <person name="Hildebrand F."/>
            <person name="Pallen M.J."/>
        </authorList>
    </citation>
    <scope>NUCLEOTIDE SEQUENCE</scope>
    <source>
        <strain evidence="1">CHK121-7720</strain>
    </source>
</reference>
<comment type="caution">
    <text evidence="1">The sequence shown here is derived from an EMBL/GenBank/DDBJ whole genome shotgun (WGS) entry which is preliminary data.</text>
</comment>
<reference evidence="1" key="2">
    <citation type="submission" date="2021-09" db="EMBL/GenBank/DDBJ databases">
        <authorList>
            <person name="Gilroy R."/>
        </authorList>
    </citation>
    <scope>NUCLEOTIDE SEQUENCE</scope>
    <source>
        <strain evidence="1">CHK121-7720</strain>
    </source>
</reference>
<dbReference type="AlphaFoldDB" id="A0A921MSN0"/>
<name>A0A921MSN0_9BACT</name>
<organism evidence="1 2">
    <name type="scientific">Barnesiella viscericola</name>
    <dbReference type="NCBI Taxonomy" id="397865"/>
    <lineage>
        <taxon>Bacteria</taxon>
        <taxon>Pseudomonadati</taxon>
        <taxon>Bacteroidota</taxon>
        <taxon>Bacteroidia</taxon>
        <taxon>Bacteroidales</taxon>
        <taxon>Barnesiellaceae</taxon>
        <taxon>Barnesiella</taxon>
    </lineage>
</organism>
<dbReference type="RefSeq" id="WP_273306711.1">
    <property type="nucleotide sequence ID" value="NZ_DYUD01000025.1"/>
</dbReference>
<sequence>MCLSFITAWRLRRQLKRPAPEQFRAFDDAGRVVLLAQSRELSSLLPGIQELADAGIKITLVVEIHHSKEVLPATLPGCQPILRLRTSWWWNRPSRQFLASFDAHDGDVLIDASTTPSLPLLCLAVRSRASFKIGVAKGEENPFHLQILMPDSSGAGHPDGGASPATGTLLDAGGLLKNALFYWKKIGVKENNL</sequence>
<dbReference type="InterPro" id="IPR054207">
    <property type="entry name" value="DUF6913"/>
</dbReference>
<dbReference type="EMBL" id="DYUD01000025">
    <property type="protein sequence ID" value="HJG89635.1"/>
    <property type="molecule type" value="Genomic_DNA"/>
</dbReference>
<accession>A0A921MSN0</accession>
<proteinExistence type="predicted"/>
<evidence type="ECO:0000313" key="1">
    <source>
        <dbReference type="EMBL" id="HJG89635.1"/>
    </source>
</evidence>
<evidence type="ECO:0000313" key="2">
    <source>
        <dbReference type="Proteomes" id="UP000757103"/>
    </source>
</evidence>
<gene>
    <name evidence="1" type="ORF">K8U91_09250</name>
</gene>
<dbReference type="Proteomes" id="UP000757103">
    <property type="component" value="Unassembled WGS sequence"/>
</dbReference>